<accession>A0A226E1Z3</accession>
<keyword evidence="2" id="KW-1185">Reference proteome</keyword>
<sequence>MISKKCLLVTPTLLVFAIFLLRPVVGMVRWGRKSPVDRHTIFNEVPLRNMSCYICVGDLHPDAGTILQRCSVFRKTWKKFKEAKGDYNKELAYILKDKFTENCEEGVEDCYYSRPYDTRIVGFEERGCGSGPDILDAEPSEGCTFETLKFLGEEMLVTNCVCDNKKYCNGAPRRQGGGKWSDLVLVGFAVIVQQLYSL</sequence>
<evidence type="ECO:0000313" key="2">
    <source>
        <dbReference type="Proteomes" id="UP000198287"/>
    </source>
</evidence>
<dbReference type="EMBL" id="LNIX01000008">
    <property type="protein sequence ID" value="OXA51300.1"/>
    <property type="molecule type" value="Genomic_DNA"/>
</dbReference>
<dbReference type="AlphaFoldDB" id="A0A226E1Z3"/>
<dbReference type="Proteomes" id="UP000198287">
    <property type="component" value="Unassembled WGS sequence"/>
</dbReference>
<proteinExistence type="predicted"/>
<name>A0A226E1Z3_FOLCA</name>
<organism evidence="1 2">
    <name type="scientific">Folsomia candida</name>
    <name type="common">Springtail</name>
    <dbReference type="NCBI Taxonomy" id="158441"/>
    <lineage>
        <taxon>Eukaryota</taxon>
        <taxon>Metazoa</taxon>
        <taxon>Ecdysozoa</taxon>
        <taxon>Arthropoda</taxon>
        <taxon>Hexapoda</taxon>
        <taxon>Collembola</taxon>
        <taxon>Entomobryomorpha</taxon>
        <taxon>Isotomoidea</taxon>
        <taxon>Isotomidae</taxon>
        <taxon>Proisotominae</taxon>
        <taxon>Folsomia</taxon>
    </lineage>
</organism>
<reference evidence="1 2" key="1">
    <citation type="submission" date="2015-12" db="EMBL/GenBank/DDBJ databases">
        <title>The genome of Folsomia candida.</title>
        <authorList>
            <person name="Faddeeva A."/>
            <person name="Derks M.F."/>
            <person name="Anvar Y."/>
            <person name="Smit S."/>
            <person name="Van Straalen N."/>
            <person name="Roelofs D."/>
        </authorList>
    </citation>
    <scope>NUCLEOTIDE SEQUENCE [LARGE SCALE GENOMIC DNA]</scope>
    <source>
        <strain evidence="1 2">VU population</strain>
        <tissue evidence="1">Whole body</tissue>
    </source>
</reference>
<comment type="caution">
    <text evidence="1">The sequence shown here is derived from an EMBL/GenBank/DDBJ whole genome shotgun (WGS) entry which is preliminary data.</text>
</comment>
<evidence type="ECO:0000313" key="1">
    <source>
        <dbReference type="EMBL" id="OXA51300.1"/>
    </source>
</evidence>
<gene>
    <name evidence="1" type="ORF">Fcan01_14485</name>
</gene>
<protein>
    <submittedName>
        <fullName evidence="1">Uncharacterized protein</fullName>
    </submittedName>
</protein>